<dbReference type="PANTHER" id="PTHR44051:SF8">
    <property type="entry name" value="GLUTATHIONE S-TRANSFERASE GSTA"/>
    <property type="match status" value="1"/>
</dbReference>
<dbReference type="PANTHER" id="PTHR44051">
    <property type="entry name" value="GLUTATHIONE S-TRANSFERASE-RELATED"/>
    <property type="match status" value="1"/>
</dbReference>
<keyword evidence="4" id="KW-0808">Transferase</keyword>
<keyword evidence="5" id="KW-1185">Reference proteome</keyword>
<evidence type="ECO:0000259" key="2">
    <source>
        <dbReference type="PROSITE" id="PS50404"/>
    </source>
</evidence>
<dbReference type="SFLD" id="SFLDG00358">
    <property type="entry name" value="Main_(cytGST)"/>
    <property type="match status" value="1"/>
</dbReference>
<dbReference type="SFLD" id="SFLDS00019">
    <property type="entry name" value="Glutathione_Transferase_(cytos"/>
    <property type="match status" value="1"/>
</dbReference>
<dbReference type="eggNOG" id="KOG0867">
    <property type="taxonomic scope" value="Eukaryota"/>
</dbReference>
<feature type="domain" description="GST C-terminal" evidence="3">
    <location>
        <begin position="112"/>
        <end position="250"/>
    </location>
</feature>
<dbReference type="InterPro" id="IPR036249">
    <property type="entry name" value="Thioredoxin-like_sf"/>
</dbReference>
<organism evidence="4 5">
    <name type="scientific">Eutypa lata (strain UCR-EL1)</name>
    <name type="common">Grapevine dieback disease fungus</name>
    <name type="synonym">Eutypa armeniacae</name>
    <dbReference type="NCBI Taxonomy" id="1287681"/>
    <lineage>
        <taxon>Eukaryota</taxon>
        <taxon>Fungi</taxon>
        <taxon>Dikarya</taxon>
        <taxon>Ascomycota</taxon>
        <taxon>Pezizomycotina</taxon>
        <taxon>Sordariomycetes</taxon>
        <taxon>Xylariomycetidae</taxon>
        <taxon>Xylariales</taxon>
        <taxon>Diatrypaceae</taxon>
        <taxon>Eutypa</taxon>
    </lineage>
</organism>
<accession>M7SYR8</accession>
<dbReference type="EMBL" id="KB707393">
    <property type="protein sequence ID" value="EMR62721.1"/>
    <property type="molecule type" value="Genomic_DNA"/>
</dbReference>
<protein>
    <submittedName>
        <fullName evidence="4">Putative glutathione s-transferase protein</fullName>
    </submittedName>
</protein>
<evidence type="ECO:0000313" key="5">
    <source>
        <dbReference type="Proteomes" id="UP000012174"/>
    </source>
</evidence>
<reference evidence="5" key="1">
    <citation type="journal article" date="2013" name="Genome Announc.">
        <title>Draft genome sequence of the grapevine dieback fungus Eutypa lata UCR-EL1.</title>
        <authorList>
            <person name="Blanco-Ulate B."/>
            <person name="Rolshausen P.E."/>
            <person name="Cantu D."/>
        </authorList>
    </citation>
    <scope>NUCLEOTIDE SEQUENCE [LARGE SCALE GENOMIC DNA]</scope>
    <source>
        <strain evidence="5">UCR-EL1</strain>
    </source>
</reference>
<name>M7SYR8_EUTLA</name>
<dbReference type="InterPro" id="IPR004045">
    <property type="entry name" value="Glutathione_S-Trfase_N"/>
</dbReference>
<evidence type="ECO:0000259" key="3">
    <source>
        <dbReference type="PROSITE" id="PS50405"/>
    </source>
</evidence>
<dbReference type="InterPro" id="IPR004046">
    <property type="entry name" value="GST_C"/>
</dbReference>
<dbReference type="Gene3D" id="3.40.30.10">
    <property type="entry name" value="Glutaredoxin"/>
    <property type="match status" value="1"/>
</dbReference>
<proteinExistence type="inferred from homology"/>
<dbReference type="GO" id="GO:0016740">
    <property type="term" value="F:transferase activity"/>
    <property type="evidence" value="ECO:0007669"/>
    <property type="project" value="UniProtKB-KW"/>
</dbReference>
<dbReference type="STRING" id="1287681.M7SYR8"/>
<dbReference type="HOGENOM" id="CLU_011226_14_0_1"/>
<dbReference type="SUPFAM" id="SSF47616">
    <property type="entry name" value="GST C-terminal domain-like"/>
    <property type="match status" value="1"/>
</dbReference>
<dbReference type="PROSITE" id="PS50405">
    <property type="entry name" value="GST_CTER"/>
    <property type="match status" value="1"/>
</dbReference>
<dbReference type="Gene3D" id="1.20.1050.10">
    <property type="match status" value="1"/>
</dbReference>
<dbReference type="KEGG" id="ela:UCREL1_10343"/>
<sequence>MADKIYIADTPDEVKNAEGTHLITFNTGNGQAVQIMLEELAEAYDFKWTRTTLNKMVQEQKKEWYLRLNPNGRIPVLIDNTRNPPYPIHESSAEMIYLQKLVDMEHRLDFEDELEHADVLQWLFFWHGSGAPCQGQIKYFAKQAPEKVPFAIDRFKDETLRVFGVLEIRLSGRYTGEPRDYLAGAGKGKYSLADIRTWPWVNVWGKVSGFTGEEMEPFPHVLKWLDRIAERPAVQRGSGPGYNKPTVPPME</sequence>
<dbReference type="Pfam" id="PF00043">
    <property type="entry name" value="GST_C"/>
    <property type="match status" value="1"/>
</dbReference>
<dbReference type="OrthoDB" id="422574at2759"/>
<feature type="domain" description="GST N-terminal" evidence="2">
    <location>
        <begin position="17"/>
        <end position="106"/>
    </location>
</feature>
<gene>
    <name evidence="4" type="ORF">UCREL1_10343</name>
</gene>
<dbReference type="Proteomes" id="UP000012174">
    <property type="component" value="Unassembled WGS sequence"/>
</dbReference>
<evidence type="ECO:0000313" key="4">
    <source>
        <dbReference type="EMBL" id="EMR62721.1"/>
    </source>
</evidence>
<dbReference type="Pfam" id="PF13409">
    <property type="entry name" value="GST_N_2"/>
    <property type="match status" value="1"/>
</dbReference>
<dbReference type="SUPFAM" id="SSF52833">
    <property type="entry name" value="Thioredoxin-like"/>
    <property type="match status" value="1"/>
</dbReference>
<dbReference type="InterPro" id="IPR010987">
    <property type="entry name" value="Glutathione-S-Trfase_C-like"/>
</dbReference>
<comment type="similarity">
    <text evidence="1">Belongs to the GST superfamily.</text>
</comment>
<dbReference type="AlphaFoldDB" id="M7SYR8"/>
<dbReference type="PROSITE" id="PS50404">
    <property type="entry name" value="GST_NTER"/>
    <property type="match status" value="1"/>
</dbReference>
<evidence type="ECO:0000256" key="1">
    <source>
        <dbReference type="ARBA" id="ARBA00007409"/>
    </source>
</evidence>
<dbReference type="InterPro" id="IPR040079">
    <property type="entry name" value="Glutathione_S-Trfase"/>
</dbReference>
<dbReference type="OMA" id="LIFWHAS"/>
<dbReference type="InterPro" id="IPR036282">
    <property type="entry name" value="Glutathione-S-Trfase_C_sf"/>
</dbReference>